<dbReference type="PANTHER" id="PTHR33169">
    <property type="entry name" value="PADR-FAMILY TRANSCRIPTIONAL REGULATOR"/>
    <property type="match status" value="1"/>
</dbReference>
<dbReference type="Pfam" id="PF03551">
    <property type="entry name" value="PadR"/>
    <property type="match status" value="1"/>
</dbReference>
<name>A0A0F9NGE4_9ZZZZ</name>
<feature type="compositionally biased region" description="Basic residues" evidence="1">
    <location>
        <begin position="1"/>
        <end position="12"/>
    </location>
</feature>
<dbReference type="AlphaFoldDB" id="A0A0F9NGE4"/>
<dbReference type="EMBL" id="LAZR01004182">
    <property type="protein sequence ID" value="KKN11017.1"/>
    <property type="molecule type" value="Genomic_DNA"/>
</dbReference>
<organism evidence="3">
    <name type="scientific">marine sediment metagenome</name>
    <dbReference type="NCBI Taxonomy" id="412755"/>
    <lineage>
        <taxon>unclassified sequences</taxon>
        <taxon>metagenomes</taxon>
        <taxon>ecological metagenomes</taxon>
    </lineage>
</organism>
<dbReference type="InterPro" id="IPR036390">
    <property type="entry name" value="WH_DNA-bd_sf"/>
</dbReference>
<dbReference type="InterPro" id="IPR036388">
    <property type="entry name" value="WH-like_DNA-bd_sf"/>
</dbReference>
<comment type="caution">
    <text evidence="3">The sequence shown here is derived from an EMBL/GenBank/DDBJ whole genome shotgun (WGS) entry which is preliminary data.</text>
</comment>
<dbReference type="SUPFAM" id="SSF46785">
    <property type="entry name" value="Winged helix' DNA-binding domain"/>
    <property type="match status" value="1"/>
</dbReference>
<dbReference type="PANTHER" id="PTHR33169:SF14">
    <property type="entry name" value="TRANSCRIPTIONAL REGULATOR RV3488"/>
    <property type="match status" value="1"/>
</dbReference>
<dbReference type="Gene3D" id="1.10.10.10">
    <property type="entry name" value="Winged helix-like DNA-binding domain superfamily/Winged helix DNA-binding domain"/>
    <property type="match status" value="1"/>
</dbReference>
<sequence>MVTRSQRARSRRSGGEDQPDGGRQPRLHGDLLASSLLAFLRNWPAYGYQLAQELSKAGLPAFHSGTVYRTLRQLERSGLVSSFWDTSESGPARRMYSLTKAGEAFLELWLDVLSHYQKILHSAVSSYENHQKRGESGGDRPARHEPKSSGKGGHHA</sequence>
<gene>
    <name evidence="3" type="ORF">LCGC14_1030750</name>
</gene>
<dbReference type="InterPro" id="IPR005149">
    <property type="entry name" value="Tscrpt_reg_PadR_N"/>
</dbReference>
<proteinExistence type="predicted"/>
<accession>A0A0F9NGE4</accession>
<reference evidence="3" key="1">
    <citation type="journal article" date="2015" name="Nature">
        <title>Complex archaea that bridge the gap between prokaryotes and eukaryotes.</title>
        <authorList>
            <person name="Spang A."/>
            <person name="Saw J.H."/>
            <person name="Jorgensen S.L."/>
            <person name="Zaremba-Niedzwiedzka K."/>
            <person name="Martijn J."/>
            <person name="Lind A.E."/>
            <person name="van Eijk R."/>
            <person name="Schleper C."/>
            <person name="Guy L."/>
            <person name="Ettema T.J."/>
        </authorList>
    </citation>
    <scope>NUCLEOTIDE SEQUENCE</scope>
</reference>
<evidence type="ECO:0000313" key="3">
    <source>
        <dbReference type="EMBL" id="KKN11017.1"/>
    </source>
</evidence>
<protein>
    <recommendedName>
        <fullName evidence="2">Transcription regulator PadR N-terminal domain-containing protein</fullName>
    </recommendedName>
</protein>
<feature type="compositionally biased region" description="Basic and acidic residues" evidence="1">
    <location>
        <begin position="129"/>
        <end position="148"/>
    </location>
</feature>
<evidence type="ECO:0000259" key="2">
    <source>
        <dbReference type="Pfam" id="PF03551"/>
    </source>
</evidence>
<feature type="domain" description="Transcription regulator PadR N-terminal" evidence="2">
    <location>
        <begin position="36"/>
        <end position="107"/>
    </location>
</feature>
<feature type="region of interest" description="Disordered" evidence="1">
    <location>
        <begin position="1"/>
        <end position="26"/>
    </location>
</feature>
<evidence type="ECO:0000256" key="1">
    <source>
        <dbReference type="SAM" id="MobiDB-lite"/>
    </source>
</evidence>
<feature type="region of interest" description="Disordered" evidence="1">
    <location>
        <begin position="127"/>
        <end position="156"/>
    </location>
</feature>
<dbReference type="InterPro" id="IPR052509">
    <property type="entry name" value="Metal_resp_DNA-bind_regulator"/>
</dbReference>